<feature type="domain" description="M23ase beta-sheet core" evidence="2">
    <location>
        <begin position="339"/>
        <end position="433"/>
    </location>
</feature>
<organism evidence="3">
    <name type="scientific">Desulfatirhabdium butyrativorans</name>
    <dbReference type="NCBI Taxonomy" id="340467"/>
    <lineage>
        <taxon>Bacteria</taxon>
        <taxon>Pseudomonadati</taxon>
        <taxon>Thermodesulfobacteriota</taxon>
        <taxon>Desulfobacteria</taxon>
        <taxon>Desulfobacterales</taxon>
        <taxon>Desulfatirhabdiaceae</taxon>
        <taxon>Desulfatirhabdium</taxon>
    </lineage>
</organism>
<dbReference type="EMBL" id="DSUH01000185">
    <property type="protein sequence ID" value="HGU32752.1"/>
    <property type="molecule type" value="Genomic_DNA"/>
</dbReference>
<dbReference type="SUPFAM" id="SSF51261">
    <property type="entry name" value="Duplicated hybrid motif"/>
    <property type="match status" value="1"/>
</dbReference>
<proteinExistence type="predicted"/>
<reference evidence="3" key="1">
    <citation type="journal article" date="2020" name="mSystems">
        <title>Genome- and Community-Level Interaction Insights into Carbon Utilization and Element Cycling Functions of Hydrothermarchaeota in Hydrothermal Sediment.</title>
        <authorList>
            <person name="Zhou Z."/>
            <person name="Liu Y."/>
            <person name="Xu W."/>
            <person name="Pan J."/>
            <person name="Luo Z.H."/>
            <person name="Li M."/>
        </authorList>
    </citation>
    <scope>NUCLEOTIDE SEQUENCE [LARGE SCALE GENOMIC DNA]</scope>
    <source>
        <strain evidence="3">SpSt-477</strain>
    </source>
</reference>
<dbReference type="PANTHER" id="PTHR21666:SF289">
    <property type="entry name" value="L-ALA--D-GLU ENDOPEPTIDASE"/>
    <property type="match status" value="1"/>
</dbReference>
<evidence type="ECO:0000259" key="2">
    <source>
        <dbReference type="Pfam" id="PF01551"/>
    </source>
</evidence>
<evidence type="ECO:0000256" key="1">
    <source>
        <dbReference type="ARBA" id="ARBA00022729"/>
    </source>
</evidence>
<dbReference type="PANTHER" id="PTHR21666">
    <property type="entry name" value="PEPTIDASE-RELATED"/>
    <property type="match status" value="1"/>
</dbReference>
<dbReference type="InterPro" id="IPR016047">
    <property type="entry name" value="M23ase_b-sheet_dom"/>
</dbReference>
<accession>A0A7C4RRH8</accession>
<dbReference type="InterPro" id="IPR011055">
    <property type="entry name" value="Dup_hybrid_motif"/>
</dbReference>
<gene>
    <name evidence="3" type="ORF">ENS29_07845</name>
</gene>
<dbReference type="AlphaFoldDB" id="A0A7C4RRH8"/>
<dbReference type="Gene3D" id="2.70.70.10">
    <property type="entry name" value="Glucose Permease (Domain IIA)"/>
    <property type="match status" value="1"/>
</dbReference>
<comment type="caution">
    <text evidence="3">The sequence shown here is derived from an EMBL/GenBank/DDBJ whole genome shotgun (WGS) entry which is preliminary data.</text>
</comment>
<sequence>MRIQPQKKPSSIRLTPLLLLIALAAVGYGVYLFGSHFEGEPPVIRASIGAAWNPSRETTVQIMDRKSGIRRVQIVVSQQGRDIQLFDQLFEKNIPKTLALPIKMDPRKHRISEGAAVLRITVRDMSWRGWFHGNKAEAVFNTVIDTKPPRINVLTRFHNIYLGGAGLVIYQLSKACPEHGVLVGERFFPGIPGMFKNPLTMAALIAVDHKAGAGIELAVTATDEAGNPAKASFPYHILRKSFRRETITVTDAFLQQKMPEFQLDPSLGEHWTPVEKFSHINQQQRETDNRKLGEIAKTSASSMLWDGTPFLRLPNAAPKAGFGDHRIYLYRGRVIDEQDHMGVDLASVQQTPVPAAQSGVVVECGDFGIYGSTVIVDHGLGLFSMYAHLSTISVKPGQNVRKGDIIGNTGMSGLAAGDHLHFAMILRDQFINPIEWWDESWIQNNITGKIQDIRSLEK</sequence>
<dbReference type="GO" id="GO:0004222">
    <property type="term" value="F:metalloendopeptidase activity"/>
    <property type="evidence" value="ECO:0007669"/>
    <property type="project" value="TreeGrafter"/>
</dbReference>
<dbReference type="CDD" id="cd12797">
    <property type="entry name" value="M23_peptidase"/>
    <property type="match status" value="1"/>
</dbReference>
<dbReference type="Pfam" id="PF01551">
    <property type="entry name" value="Peptidase_M23"/>
    <property type="match status" value="1"/>
</dbReference>
<protein>
    <submittedName>
        <fullName evidence="3">M23 family metallopeptidase</fullName>
    </submittedName>
</protein>
<keyword evidence="1" id="KW-0732">Signal</keyword>
<evidence type="ECO:0000313" key="3">
    <source>
        <dbReference type="EMBL" id="HGU32752.1"/>
    </source>
</evidence>
<name>A0A7C4RRH8_9BACT</name>
<dbReference type="InterPro" id="IPR050570">
    <property type="entry name" value="Cell_wall_metabolism_enzyme"/>
</dbReference>